<proteinExistence type="predicted"/>
<organism evidence="1 2">
    <name type="scientific">Russula earlei</name>
    <dbReference type="NCBI Taxonomy" id="71964"/>
    <lineage>
        <taxon>Eukaryota</taxon>
        <taxon>Fungi</taxon>
        <taxon>Dikarya</taxon>
        <taxon>Basidiomycota</taxon>
        <taxon>Agaricomycotina</taxon>
        <taxon>Agaricomycetes</taxon>
        <taxon>Russulales</taxon>
        <taxon>Russulaceae</taxon>
        <taxon>Russula</taxon>
    </lineage>
</organism>
<name>A0ACC0TZU5_9AGAM</name>
<protein>
    <submittedName>
        <fullName evidence="1">Uncharacterized protein</fullName>
    </submittedName>
</protein>
<gene>
    <name evidence="1" type="ORF">F5148DRAFT_1226107</name>
</gene>
<comment type="caution">
    <text evidence="1">The sequence shown here is derived from an EMBL/GenBank/DDBJ whole genome shotgun (WGS) entry which is preliminary data.</text>
</comment>
<evidence type="ECO:0000313" key="2">
    <source>
        <dbReference type="Proteomes" id="UP001207468"/>
    </source>
</evidence>
<reference evidence="1" key="1">
    <citation type="submission" date="2021-03" db="EMBL/GenBank/DDBJ databases">
        <title>Evolutionary priming and transition to the ectomycorrhizal habit in an iconic lineage of mushroom-forming fungi: is preadaptation a requirement?</title>
        <authorList>
            <consortium name="DOE Joint Genome Institute"/>
            <person name="Looney B.P."/>
            <person name="Miyauchi S."/>
            <person name="Morin E."/>
            <person name="Drula E."/>
            <person name="Courty P.E."/>
            <person name="Chicoki N."/>
            <person name="Fauchery L."/>
            <person name="Kohler A."/>
            <person name="Kuo A."/>
            <person name="LaButti K."/>
            <person name="Pangilinan J."/>
            <person name="Lipzen A."/>
            <person name="Riley R."/>
            <person name="Andreopoulos W."/>
            <person name="He G."/>
            <person name="Johnson J."/>
            <person name="Barry K.W."/>
            <person name="Grigoriev I.V."/>
            <person name="Nagy L."/>
            <person name="Hibbett D."/>
            <person name="Henrissat B."/>
            <person name="Matheny P.B."/>
            <person name="Labbe J."/>
            <person name="Martin A.F."/>
        </authorList>
    </citation>
    <scope>NUCLEOTIDE SEQUENCE</scope>
    <source>
        <strain evidence="1">BPL698</strain>
    </source>
</reference>
<dbReference type="Proteomes" id="UP001207468">
    <property type="component" value="Unassembled WGS sequence"/>
</dbReference>
<dbReference type="EMBL" id="JAGFNK010000252">
    <property type="protein sequence ID" value="KAI9455373.1"/>
    <property type="molecule type" value="Genomic_DNA"/>
</dbReference>
<evidence type="ECO:0000313" key="1">
    <source>
        <dbReference type="EMBL" id="KAI9455373.1"/>
    </source>
</evidence>
<accession>A0ACC0TZU5</accession>
<sequence length="223" mass="24580">MRKWNHSVFSIRNGASRYGQDSLKSFESENGEHGNELVGTVPRTNLLVGIPVIGQPSPHVRAIFNLSGSIVRLVRACTASHSPTTTITPTRHSANIHLSVMTTSSERGVVHKLSRRVADCFEGCKNRASFASDEHWRRRTRVCVEAAVSLVCYSGAEASWFWDILEPLGDIGNFENVCDSSLAGKDHSFVMHWTCLSLMVSYSAGAERQRVAEGTREVSNGIF</sequence>
<keyword evidence="2" id="KW-1185">Reference proteome</keyword>